<dbReference type="PANTHER" id="PTHR38049">
    <property type="entry name" value="RICIN B LECTIN DOMAIN-CONTAINING PROTEIN"/>
    <property type="match status" value="1"/>
</dbReference>
<keyword evidence="3" id="KW-1185">Reference proteome</keyword>
<evidence type="ECO:0000313" key="2">
    <source>
        <dbReference type="EMBL" id="KAK3904539.1"/>
    </source>
</evidence>
<proteinExistence type="predicted"/>
<evidence type="ECO:0000313" key="3">
    <source>
        <dbReference type="Proteomes" id="UP001303889"/>
    </source>
</evidence>
<dbReference type="AlphaFoldDB" id="A0AAN6MPM9"/>
<gene>
    <name evidence="2" type="ORF">C8A05DRAFT_31667</name>
</gene>
<sequence>MPIGLLLITSIPTTIGVCEALSAQKKADAAAKEKVKFNLVVSVSLDGLDPVDCFCVLEGGNLWIDHPSFPVAGHKFTGYHFMYPSEAQQLGLVSTIADDPPMLNWIFVDEDSGMVRHGSRQDTLGGHTVGPWYWSDDEQWLTLESDSSSFIAVHVDKGWAIAWNKDARFTNGSEAQGRKWIPVMLKRRPILGMDSRYVKGANG</sequence>
<dbReference type="Proteomes" id="UP001303889">
    <property type="component" value="Unassembled WGS sequence"/>
</dbReference>
<dbReference type="PANTHER" id="PTHR38049:SF1">
    <property type="entry name" value="PROTEIN KINASE DOMAIN-CONTAINING PROTEIN"/>
    <property type="match status" value="1"/>
</dbReference>
<feature type="signal peptide" evidence="1">
    <location>
        <begin position="1"/>
        <end position="20"/>
    </location>
</feature>
<protein>
    <submittedName>
        <fullName evidence="2">Uncharacterized protein</fullName>
    </submittedName>
</protein>
<evidence type="ECO:0000256" key="1">
    <source>
        <dbReference type="SAM" id="SignalP"/>
    </source>
</evidence>
<keyword evidence="1" id="KW-0732">Signal</keyword>
<name>A0AAN6MPM9_9PEZI</name>
<feature type="chain" id="PRO_5042921139" evidence="1">
    <location>
        <begin position="21"/>
        <end position="203"/>
    </location>
</feature>
<organism evidence="2 3">
    <name type="scientific">Staphylotrichum tortipilum</name>
    <dbReference type="NCBI Taxonomy" id="2831512"/>
    <lineage>
        <taxon>Eukaryota</taxon>
        <taxon>Fungi</taxon>
        <taxon>Dikarya</taxon>
        <taxon>Ascomycota</taxon>
        <taxon>Pezizomycotina</taxon>
        <taxon>Sordariomycetes</taxon>
        <taxon>Sordariomycetidae</taxon>
        <taxon>Sordariales</taxon>
        <taxon>Chaetomiaceae</taxon>
        <taxon>Staphylotrichum</taxon>
    </lineage>
</organism>
<reference evidence="2" key="2">
    <citation type="submission" date="2023-05" db="EMBL/GenBank/DDBJ databases">
        <authorList>
            <consortium name="Lawrence Berkeley National Laboratory"/>
            <person name="Steindorff A."/>
            <person name="Hensen N."/>
            <person name="Bonometti L."/>
            <person name="Westerberg I."/>
            <person name="Brannstrom I.O."/>
            <person name="Guillou S."/>
            <person name="Cros-Aarteil S."/>
            <person name="Calhoun S."/>
            <person name="Haridas S."/>
            <person name="Kuo A."/>
            <person name="Mondo S."/>
            <person name="Pangilinan J."/>
            <person name="Riley R."/>
            <person name="Labutti K."/>
            <person name="Andreopoulos B."/>
            <person name="Lipzen A."/>
            <person name="Chen C."/>
            <person name="Yanf M."/>
            <person name="Daum C."/>
            <person name="Ng V."/>
            <person name="Clum A."/>
            <person name="Ohm R."/>
            <person name="Martin F."/>
            <person name="Silar P."/>
            <person name="Natvig D."/>
            <person name="Lalanne C."/>
            <person name="Gautier V."/>
            <person name="Ament-Velasquez S.L."/>
            <person name="Kruys A."/>
            <person name="Hutchinson M.I."/>
            <person name="Powell A.J."/>
            <person name="Barry K."/>
            <person name="Miller A.N."/>
            <person name="Grigoriev I.V."/>
            <person name="Debuchy R."/>
            <person name="Gladieux P."/>
            <person name="Thoren M.H."/>
            <person name="Johannesson H."/>
        </authorList>
    </citation>
    <scope>NUCLEOTIDE SEQUENCE</scope>
    <source>
        <strain evidence="2">CBS 103.79</strain>
    </source>
</reference>
<dbReference type="EMBL" id="MU855393">
    <property type="protein sequence ID" value="KAK3904539.1"/>
    <property type="molecule type" value="Genomic_DNA"/>
</dbReference>
<accession>A0AAN6MPM9</accession>
<comment type="caution">
    <text evidence="2">The sequence shown here is derived from an EMBL/GenBank/DDBJ whole genome shotgun (WGS) entry which is preliminary data.</text>
</comment>
<reference evidence="2" key="1">
    <citation type="journal article" date="2023" name="Mol. Phylogenet. Evol.">
        <title>Genome-scale phylogeny and comparative genomics of the fungal order Sordariales.</title>
        <authorList>
            <person name="Hensen N."/>
            <person name="Bonometti L."/>
            <person name="Westerberg I."/>
            <person name="Brannstrom I.O."/>
            <person name="Guillou S."/>
            <person name="Cros-Aarteil S."/>
            <person name="Calhoun S."/>
            <person name="Haridas S."/>
            <person name="Kuo A."/>
            <person name="Mondo S."/>
            <person name="Pangilinan J."/>
            <person name="Riley R."/>
            <person name="LaButti K."/>
            <person name="Andreopoulos B."/>
            <person name="Lipzen A."/>
            <person name="Chen C."/>
            <person name="Yan M."/>
            <person name="Daum C."/>
            <person name="Ng V."/>
            <person name="Clum A."/>
            <person name="Steindorff A."/>
            <person name="Ohm R.A."/>
            <person name="Martin F."/>
            <person name="Silar P."/>
            <person name="Natvig D.O."/>
            <person name="Lalanne C."/>
            <person name="Gautier V."/>
            <person name="Ament-Velasquez S.L."/>
            <person name="Kruys A."/>
            <person name="Hutchinson M.I."/>
            <person name="Powell A.J."/>
            <person name="Barry K."/>
            <person name="Miller A.N."/>
            <person name="Grigoriev I.V."/>
            <person name="Debuchy R."/>
            <person name="Gladieux P."/>
            <person name="Hiltunen Thoren M."/>
            <person name="Johannesson H."/>
        </authorList>
    </citation>
    <scope>NUCLEOTIDE SEQUENCE</scope>
    <source>
        <strain evidence="2">CBS 103.79</strain>
    </source>
</reference>